<keyword evidence="8" id="KW-0003">3Fe-4S</keyword>
<dbReference type="RefSeq" id="WP_006358778.1">
    <property type="nucleotide sequence ID" value="NZ_BACI01000056.1"/>
</dbReference>
<keyword evidence="2 8" id="KW-0813">Transport</keyword>
<dbReference type="PROSITE" id="PS51379">
    <property type="entry name" value="4FE4S_FER_2"/>
    <property type="match status" value="1"/>
</dbReference>
<evidence type="ECO:0000256" key="3">
    <source>
        <dbReference type="ARBA" id="ARBA00022485"/>
    </source>
</evidence>
<reference evidence="10 11" key="1">
    <citation type="submission" date="2011-05" db="EMBL/GenBank/DDBJ databases">
        <title>Whole genome shotgun sequence of Gordonia alkanivorans NBRC 16433.</title>
        <authorList>
            <person name="Hosoyama A."/>
            <person name="Nakamura S."/>
            <person name="Takarada H."/>
            <person name="Tsuchikane K."/>
            <person name="Yamazaki S."/>
            <person name="Fujita N."/>
        </authorList>
    </citation>
    <scope>NUCLEOTIDE SEQUENCE [LARGE SCALE GENOMIC DNA]</scope>
    <source>
        <strain evidence="10 11">NBRC 16433</strain>
    </source>
</reference>
<dbReference type="GO" id="GO:0009055">
    <property type="term" value="F:electron transfer activity"/>
    <property type="evidence" value="ECO:0007669"/>
    <property type="project" value="UniProtKB-UniRule"/>
</dbReference>
<protein>
    <recommendedName>
        <fullName evidence="8">Ferredoxin</fullName>
    </recommendedName>
</protein>
<dbReference type="GO" id="GO:0046872">
    <property type="term" value="F:metal ion binding"/>
    <property type="evidence" value="ECO:0007669"/>
    <property type="project" value="UniProtKB-UniRule"/>
</dbReference>
<comment type="function">
    <text evidence="8">Ferredoxins are iron-sulfur proteins that transfer electrons in a wide variety of metabolic reactions.</text>
</comment>
<evidence type="ECO:0000259" key="9">
    <source>
        <dbReference type="PROSITE" id="PS51379"/>
    </source>
</evidence>
<dbReference type="GO" id="GO:0051538">
    <property type="term" value="F:3 iron, 4 sulfur cluster binding"/>
    <property type="evidence" value="ECO:0007669"/>
    <property type="project" value="UniProtKB-UniRule"/>
</dbReference>
<dbReference type="InterPro" id="IPR017900">
    <property type="entry name" value="4Fe4S_Fe_S_CS"/>
</dbReference>
<evidence type="ECO:0000256" key="2">
    <source>
        <dbReference type="ARBA" id="ARBA00022448"/>
    </source>
</evidence>
<feature type="domain" description="4Fe-4S ferredoxin-type" evidence="9">
    <location>
        <begin position="31"/>
        <end position="60"/>
    </location>
</feature>
<dbReference type="PANTHER" id="PTHR42859">
    <property type="entry name" value="OXIDOREDUCTASE"/>
    <property type="match status" value="1"/>
</dbReference>
<keyword evidence="6 8" id="KW-0408">Iron</keyword>
<evidence type="ECO:0000313" key="10">
    <source>
        <dbReference type="EMBL" id="GAA12646.1"/>
    </source>
</evidence>
<comment type="caution">
    <text evidence="10">The sequence shown here is derived from an EMBL/GenBank/DDBJ whole genome shotgun (WGS) entry which is preliminary data.</text>
</comment>
<dbReference type="Proteomes" id="UP000003558">
    <property type="component" value="Unassembled WGS sequence"/>
</dbReference>
<dbReference type="PRINTS" id="PR00354">
    <property type="entry name" value="7FE8SFRDOXIN"/>
</dbReference>
<comment type="cofactor">
    <cofactor evidence="1 8">
        <name>[4Fe-4S] cluster</name>
        <dbReference type="ChEBI" id="CHEBI:49883"/>
    </cofactor>
</comment>
<dbReference type="PANTHER" id="PTHR42859:SF2">
    <property type="entry name" value="FERREDOXIN"/>
    <property type="match status" value="1"/>
</dbReference>
<dbReference type="EMBL" id="BACI01000056">
    <property type="protein sequence ID" value="GAA12646.1"/>
    <property type="molecule type" value="Genomic_DNA"/>
</dbReference>
<dbReference type="SUPFAM" id="SSF54862">
    <property type="entry name" value="4Fe-4S ferredoxins"/>
    <property type="match status" value="1"/>
</dbReference>
<dbReference type="STRING" id="1027371.GOALK_056_00790"/>
<keyword evidence="5 8" id="KW-0249">Electron transport</keyword>
<evidence type="ECO:0000256" key="1">
    <source>
        <dbReference type="ARBA" id="ARBA00001966"/>
    </source>
</evidence>
<keyword evidence="7 8" id="KW-0411">Iron-sulfur</keyword>
<organism evidence="10 11">
    <name type="scientific">Gordonia alkanivorans NBRC 16433</name>
    <dbReference type="NCBI Taxonomy" id="1027371"/>
    <lineage>
        <taxon>Bacteria</taxon>
        <taxon>Bacillati</taxon>
        <taxon>Actinomycetota</taxon>
        <taxon>Actinomycetes</taxon>
        <taxon>Mycobacteriales</taxon>
        <taxon>Gordoniaceae</taxon>
        <taxon>Gordonia</taxon>
    </lineage>
</organism>
<sequence length="103" mass="11269">MPYVITDACVDIMDRACIEQCPVDCIEQGERMMYINPDFCIDCGACQPVCPQGAIFLDNNLPDGAKQYKGINADAYESGEFGPEFGTDHPDVAALPMRVKDDA</sequence>
<name>F9VVL7_9ACTN</name>
<dbReference type="InterPro" id="IPR017896">
    <property type="entry name" value="4Fe4S_Fe-S-bd"/>
</dbReference>
<keyword evidence="4 8" id="KW-0479">Metal-binding</keyword>
<evidence type="ECO:0000256" key="6">
    <source>
        <dbReference type="ARBA" id="ARBA00023004"/>
    </source>
</evidence>
<dbReference type="Pfam" id="PF00037">
    <property type="entry name" value="Fer4"/>
    <property type="match status" value="1"/>
</dbReference>
<dbReference type="InterPro" id="IPR000813">
    <property type="entry name" value="7Fe_ferredoxin"/>
</dbReference>
<gene>
    <name evidence="10" type="ORF">GOALK_056_00790</name>
</gene>
<accession>F9VVL7</accession>
<dbReference type="GO" id="GO:0051539">
    <property type="term" value="F:4 iron, 4 sulfur cluster binding"/>
    <property type="evidence" value="ECO:0007669"/>
    <property type="project" value="UniProtKB-UniRule"/>
</dbReference>
<dbReference type="Gene3D" id="3.30.70.20">
    <property type="match status" value="1"/>
</dbReference>
<dbReference type="AlphaFoldDB" id="F9VVL7"/>
<evidence type="ECO:0000313" key="11">
    <source>
        <dbReference type="Proteomes" id="UP000003558"/>
    </source>
</evidence>
<dbReference type="PROSITE" id="PS00198">
    <property type="entry name" value="4FE4S_FER_1"/>
    <property type="match status" value="1"/>
</dbReference>
<dbReference type="InterPro" id="IPR050294">
    <property type="entry name" value="RnfB_subfamily"/>
</dbReference>
<evidence type="ECO:0000256" key="5">
    <source>
        <dbReference type="ARBA" id="ARBA00022982"/>
    </source>
</evidence>
<evidence type="ECO:0000256" key="8">
    <source>
        <dbReference type="RuleBase" id="RU365098"/>
    </source>
</evidence>
<evidence type="ECO:0000256" key="4">
    <source>
        <dbReference type="ARBA" id="ARBA00022723"/>
    </source>
</evidence>
<comment type="cofactor">
    <cofactor evidence="8">
        <name>[3Fe-4S] cluster</name>
        <dbReference type="ChEBI" id="CHEBI:21137"/>
    </cofactor>
    <text evidence="8">Binds 1 [3Fe-4S] cluster.</text>
</comment>
<evidence type="ECO:0000256" key="7">
    <source>
        <dbReference type="ARBA" id="ARBA00023014"/>
    </source>
</evidence>
<proteinExistence type="predicted"/>
<dbReference type="eggNOG" id="COG1146">
    <property type="taxonomic scope" value="Bacteria"/>
</dbReference>
<keyword evidence="3 8" id="KW-0004">4Fe-4S</keyword>